<dbReference type="AlphaFoldDB" id="A0A843U7Q9"/>
<dbReference type="PANTHER" id="PTHR32278:SF111">
    <property type="entry name" value="F-BOX PROTEIN PP2-B12-RELATED"/>
    <property type="match status" value="1"/>
</dbReference>
<organism evidence="1 2">
    <name type="scientific">Colocasia esculenta</name>
    <name type="common">Wild taro</name>
    <name type="synonym">Arum esculentum</name>
    <dbReference type="NCBI Taxonomy" id="4460"/>
    <lineage>
        <taxon>Eukaryota</taxon>
        <taxon>Viridiplantae</taxon>
        <taxon>Streptophyta</taxon>
        <taxon>Embryophyta</taxon>
        <taxon>Tracheophyta</taxon>
        <taxon>Spermatophyta</taxon>
        <taxon>Magnoliopsida</taxon>
        <taxon>Liliopsida</taxon>
        <taxon>Araceae</taxon>
        <taxon>Aroideae</taxon>
        <taxon>Colocasieae</taxon>
        <taxon>Colocasia</taxon>
    </lineage>
</organism>
<dbReference type="OrthoDB" id="654977at2759"/>
<keyword evidence="2" id="KW-1185">Reference proteome</keyword>
<evidence type="ECO:0000313" key="2">
    <source>
        <dbReference type="Proteomes" id="UP000652761"/>
    </source>
</evidence>
<gene>
    <name evidence="1" type="ORF">Taro_010488</name>
</gene>
<evidence type="ECO:0000313" key="1">
    <source>
        <dbReference type="EMBL" id="MQL78067.1"/>
    </source>
</evidence>
<comment type="caution">
    <text evidence="1">The sequence shown here is derived from an EMBL/GenBank/DDBJ whole genome shotgun (WGS) entry which is preliminary data.</text>
</comment>
<dbReference type="PANTHER" id="PTHR32278">
    <property type="entry name" value="F-BOX DOMAIN-CONTAINING PROTEIN"/>
    <property type="match status" value="1"/>
</dbReference>
<dbReference type="EMBL" id="NMUH01000380">
    <property type="protein sequence ID" value="MQL78067.1"/>
    <property type="molecule type" value="Genomic_DNA"/>
</dbReference>
<sequence length="207" mass="23312">MHMQSIALDRRTGSRCLMLSASKLDVASANNDHHWKWISREVEEGYWKMTLIPGSRFPKVAELLSGVNLEINGEVDTAELSRQTMYAFFFVFELSYPFGFLGRIQEASITLGFHTTQHTVCLSPEREQQSFWRQNLVKTPQSRSDGWKEVEMGEFYVKEGGGGGDGGRSAVHMSLNGFGKNLKGGLIVHGIEVRPKTRIRVPCKAMK</sequence>
<reference evidence="1" key="1">
    <citation type="submission" date="2017-07" db="EMBL/GenBank/DDBJ databases">
        <title>Taro Niue Genome Assembly and Annotation.</title>
        <authorList>
            <person name="Atibalentja N."/>
            <person name="Keating K."/>
            <person name="Fields C.J."/>
        </authorList>
    </citation>
    <scope>NUCLEOTIDE SEQUENCE</scope>
    <source>
        <strain evidence="1">Niue_2</strain>
        <tissue evidence="1">Leaf</tissue>
    </source>
</reference>
<dbReference type="Pfam" id="PF14299">
    <property type="entry name" value="PP2"/>
    <property type="match status" value="1"/>
</dbReference>
<name>A0A843U7Q9_COLES</name>
<accession>A0A843U7Q9</accession>
<proteinExistence type="predicted"/>
<protein>
    <submittedName>
        <fullName evidence="1">Uncharacterized protein</fullName>
    </submittedName>
</protein>
<dbReference type="InterPro" id="IPR025886">
    <property type="entry name" value="PP2-like"/>
</dbReference>
<dbReference type="Proteomes" id="UP000652761">
    <property type="component" value="Unassembled WGS sequence"/>
</dbReference>